<organism evidence="1 2">
    <name type="scientific">Chelonia mydas</name>
    <name type="common">Green sea-turtle</name>
    <name type="synonym">Chelonia agassizi</name>
    <dbReference type="NCBI Taxonomy" id="8469"/>
    <lineage>
        <taxon>Eukaryota</taxon>
        <taxon>Metazoa</taxon>
        <taxon>Chordata</taxon>
        <taxon>Craniata</taxon>
        <taxon>Vertebrata</taxon>
        <taxon>Euteleostomi</taxon>
        <taxon>Archelosauria</taxon>
        <taxon>Testudinata</taxon>
        <taxon>Testudines</taxon>
        <taxon>Cryptodira</taxon>
        <taxon>Durocryptodira</taxon>
        <taxon>Americhelydia</taxon>
        <taxon>Chelonioidea</taxon>
        <taxon>Cheloniidae</taxon>
        <taxon>Chelonia</taxon>
    </lineage>
</organism>
<protein>
    <submittedName>
        <fullName evidence="1">Uncharacterized protein</fullName>
    </submittedName>
</protein>
<accession>M7BJQ8</accession>
<reference evidence="2" key="1">
    <citation type="journal article" date="2013" name="Nat. Genet.">
        <title>The draft genomes of soft-shell turtle and green sea turtle yield insights into the development and evolution of the turtle-specific body plan.</title>
        <authorList>
            <person name="Wang Z."/>
            <person name="Pascual-Anaya J."/>
            <person name="Zadissa A."/>
            <person name="Li W."/>
            <person name="Niimura Y."/>
            <person name="Huang Z."/>
            <person name="Li C."/>
            <person name="White S."/>
            <person name="Xiong Z."/>
            <person name="Fang D."/>
            <person name="Wang B."/>
            <person name="Ming Y."/>
            <person name="Chen Y."/>
            <person name="Zheng Y."/>
            <person name="Kuraku S."/>
            <person name="Pignatelli M."/>
            <person name="Herrero J."/>
            <person name="Beal K."/>
            <person name="Nozawa M."/>
            <person name="Li Q."/>
            <person name="Wang J."/>
            <person name="Zhang H."/>
            <person name="Yu L."/>
            <person name="Shigenobu S."/>
            <person name="Wang J."/>
            <person name="Liu J."/>
            <person name="Flicek P."/>
            <person name="Searle S."/>
            <person name="Wang J."/>
            <person name="Kuratani S."/>
            <person name="Yin Y."/>
            <person name="Aken B."/>
            <person name="Zhang G."/>
            <person name="Irie N."/>
        </authorList>
    </citation>
    <scope>NUCLEOTIDE SEQUENCE [LARGE SCALE GENOMIC DNA]</scope>
</reference>
<evidence type="ECO:0000313" key="2">
    <source>
        <dbReference type="Proteomes" id="UP000031443"/>
    </source>
</evidence>
<dbReference type="Proteomes" id="UP000031443">
    <property type="component" value="Unassembled WGS sequence"/>
</dbReference>
<name>M7BJQ8_CHEMY</name>
<keyword evidence="2" id="KW-1185">Reference proteome</keyword>
<sequence>MSYQLTPPDVLVLSVAGDVFDVPGPSDGVRDHEVPHEPCIASTDPTEFSISVTSAAIYYRILFRVCMQALNSLTNMEEEHCATYIFTHRSTTCKTAQFATTAAKSVITNKMLQSF</sequence>
<evidence type="ECO:0000313" key="1">
    <source>
        <dbReference type="EMBL" id="EMP38156.1"/>
    </source>
</evidence>
<dbReference type="EMBL" id="KB520582">
    <property type="protein sequence ID" value="EMP38156.1"/>
    <property type="molecule type" value="Genomic_DNA"/>
</dbReference>
<gene>
    <name evidence="1" type="ORF">UY3_04646</name>
</gene>
<dbReference type="AlphaFoldDB" id="M7BJQ8"/>
<proteinExistence type="predicted"/>